<protein>
    <submittedName>
        <fullName evidence="2">Uncharacterized protein</fullName>
    </submittedName>
</protein>
<gene>
    <name evidence="2" type="ORF">DJ018_12805</name>
</gene>
<feature type="chain" id="PRO_5016316761" evidence="1">
    <location>
        <begin position="23"/>
        <end position="185"/>
    </location>
</feature>
<dbReference type="EMBL" id="QFYR01000003">
    <property type="protein sequence ID" value="RAK52035.1"/>
    <property type="molecule type" value="Genomic_DNA"/>
</dbReference>
<name>A0A328ABQ8_9CAUL</name>
<keyword evidence="3" id="KW-1185">Reference proteome</keyword>
<evidence type="ECO:0000256" key="1">
    <source>
        <dbReference type="SAM" id="SignalP"/>
    </source>
</evidence>
<sequence length="185" mass="20374">MSKILTAAMAALLLGFAPQAHADLKDENLLMPMPTGFSEAYTAQDGGMHMSEFVPDGENVDDWSQMITRQVFQGLRKTDPDMLPKAMQGKWAQACPKGEGQKLTSAQENGYPVSIWMFTCPMNPAANRPETMWLKVISGADAHYLVQYAHRRPVTDKMVVSTMVFLKQVSVCDTRISAQACPAGM</sequence>
<dbReference type="AlphaFoldDB" id="A0A328ABQ8"/>
<dbReference type="OrthoDB" id="6116092at2"/>
<evidence type="ECO:0000313" key="3">
    <source>
        <dbReference type="Proteomes" id="UP000249725"/>
    </source>
</evidence>
<feature type="signal peptide" evidence="1">
    <location>
        <begin position="1"/>
        <end position="22"/>
    </location>
</feature>
<accession>A0A328ABQ8</accession>
<proteinExistence type="predicted"/>
<comment type="caution">
    <text evidence="2">The sequence shown here is derived from an EMBL/GenBank/DDBJ whole genome shotgun (WGS) entry which is preliminary data.</text>
</comment>
<evidence type="ECO:0000313" key="2">
    <source>
        <dbReference type="EMBL" id="RAK52035.1"/>
    </source>
</evidence>
<organism evidence="2 3">
    <name type="scientific">Phenylobacterium deserti</name>
    <dbReference type="NCBI Taxonomy" id="1914756"/>
    <lineage>
        <taxon>Bacteria</taxon>
        <taxon>Pseudomonadati</taxon>
        <taxon>Pseudomonadota</taxon>
        <taxon>Alphaproteobacteria</taxon>
        <taxon>Caulobacterales</taxon>
        <taxon>Caulobacteraceae</taxon>
        <taxon>Phenylobacterium</taxon>
    </lineage>
</organism>
<dbReference type="Proteomes" id="UP000249725">
    <property type="component" value="Unassembled WGS sequence"/>
</dbReference>
<reference evidence="3" key="1">
    <citation type="submission" date="2018-05" db="EMBL/GenBank/DDBJ databases">
        <authorList>
            <person name="Li X."/>
        </authorList>
    </citation>
    <scope>NUCLEOTIDE SEQUENCE [LARGE SCALE GENOMIC DNA]</scope>
    <source>
        <strain evidence="3">YIM 73061</strain>
    </source>
</reference>
<dbReference type="RefSeq" id="WP_111515359.1">
    <property type="nucleotide sequence ID" value="NZ_QFYR01000003.1"/>
</dbReference>
<keyword evidence="1" id="KW-0732">Signal</keyword>